<dbReference type="InterPro" id="IPR051159">
    <property type="entry name" value="Hexapeptide_acetyltransf"/>
</dbReference>
<keyword evidence="5" id="KW-1185">Reference proteome</keyword>
<protein>
    <submittedName>
        <fullName evidence="4">Sugar O-acetyltransferase</fullName>
    </submittedName>
</protein>
<organism evidence="4 5">
    <name type="scientific">Corynebacterium canis</name>
    <dbReference type="NCBI Taxonomy" id="679663"/>
    <lineage>
        <taxon>Bacteria</taxon>
        <taxon>Bacillati</taxon>
        <taxon>Actinomycetota</taxon>
        <taxon>Actinomycetes</taxon>
        <taxon>Mycobacteriales</taxon>
        <taxon>Corynebacteriaceae</taxon>
        <taxon>Corynebacterium</taxon>
    </lineage>
</organism>
<reference evidence="4 5" key="1">
    <citation type="submission" date="2019-08" db="EMBL/GenBank/DDBJ databases">
        <authorList>
            <person name="Lei W."/>
        </authorList>
    </citation>
    <scope>NUCLEOTIDE SEQUENCE [LARGE SCALE GENOMIC DNA]</scope>
    <source>
        <strain evidence="4 5">CCUG 58627</strain>
    </source>
</reference>
<comment type="caution">
    <text evidence="4">The sequence shown here is derived from an EMBL/GenBank/DDBJ whole genome shotgun (WGS) entry which is preliminary data.</text>
</comment>
<evidence type="ECO:0000256" key="3">
    <source>
        <dbReference type="ARBA" id="ARBA00023315"/>
    </source>
</evidence>
<keyword evidence="3" id="KW-0012">Acyltransferase</keyword>
<evidence type="ECO:0000313" key="4">
    <source>
        <dbReference type="EMBL" id="TWT19032.1"/>
    </source>
</evidence>
<dbReference type="Proteomes" id="UP000320791">
    <property type="component" value="Unassembled WGS sequence"/>
</dbReference>
<name>A0A5C5U0C4_9CORY</name>
<keyword evidence="2 4" id="KW-0808">Transferase</keyword>
<gene>
    <name evidence="4" type="ORF">FRX94_11775</name>
</gene>
<dbReference type="InterPro" id="IPR001451">
    <property type="entry name" value="Hexapep"/>
</dbReference>
<dbReference type="Pfam" id="PF00132">
    <property type="entry name" value="Hexapep"/>
    <property type="match status" value="1"/>
</dbReference>
<dbReference type="PANTHER" id="PTHR23416:SF23">
    <property type="entry name" value="ACETYLTRANSFERASE C18B11.09C-RELATED"/>
    <property type="match status" value="1"/>
</dbReference>
<dbReference type="AlphaFoldDB" id="A0A5C5U0C4"/>
<dbReference type="SUPFAM" id="SSF51161">
    <property type="entry name" value="Trimeric LpxA-like enzymes"/>
    <property type="match status" value="1"/>
</dbReference>
<dbReference type="OrthoDB" id="2643438at2"/>
<evidence type="ECO:0000256" key="2">
    <source>
        <dbReference type="ARBA" id="ARBA00022679"/>
    </source>
</evidence>
<dbReference type="CDD" id="cd03357">
    <property type="entry name" value="LbH_MAT_GAT"/>
    <property type="match status" value="1"/>
</dbReference>
<evidence type="ECO:0000313" key="5">
    <source>
        <dbReference type="Proteomes" id="UP000320791"/>
    </source>
</evidence>
<dbReference type="PANTHER" id="PTHR23416">
    <property type="entry name" value="SIALIC ACID SYNTHASE-RELATED"/>
    <property type="match status" value="1"/>
</dbReference>
<dbReference type="EMBL" id="VOHM01000034">
    <property type="protein sequence ID" value="TWT19032.1"/>
    <property type="molecule type" value="Genomic_DNA"/>
</dbReference>
<dbReference type="GO" id="GO:0008374">
    <property type="term" value="F:O-acyltransferase activity"/>
    <property type="evidence" value="ECO:0007669"/>
    <property type="project" value="TreeGrafter"/>
</dbReference>
<dbReference type="Gene3D" id="2.160.10.10">
    <property type="entry name" value="Hexapeptide repeat proteins"/>
    <property type="match status" value="1"/>
</dbReference>
<accession>A0A5C5U0C4</accession>
<comment type="similarity">
    <text evidence="1">Belongs to the transferase hexapeptide repeat family.</text>
</comment>
<sequence length="196" mass="21096">MIERDATLEDLASGQWHIPASPHLGPHAEAAAHLCEEYNATSRFARGEQAQIQQRLLGTAPSCLRLLPPVFFDYGVHTHIGKDVFINAGLTVLDTAEVVIGDRTLLGPNCQLITVGHPVDNIELRRQGWEKGQPIRIGEDCWLGAGVIVLPGVTIGDRCTIGAGAVVTRDISADSIAVGNPARVIRQRDAEKSTPE</sequence>
<evidence type="ECO:0000256" key="1">
    <source>
        <dbReference type="ARBA" id="ARBA00007274"/>
    </source>
</evidence>
<dbReference type="FunFam" id="2.160.10.10:FF:000025">
    <property type="entry name" value="Hexapeptide-repeat containing-acetyltransferase"/>
    <property type="match status" value="1"/>
</dbReference>
<proteinExistence type="inferred from homology"/>
<dbReference type="InterPro" id="IPR011004">
    <property type="entry name" value="Trimer_LpxA-like_sf"/>
</dbReference>
<dbReference type="RefSeq" id="WP_146325541.1">
    <property type="nucleotide sequence ID" value="NZ_BAABLR010000013.1"/>
</dbReference>